<keyword evidence="2 3" id="KW-0175">Coiled coil</keyword>
<feature type="domain" description="CusB-like beta-barrel" evidence="5">
    <location>
        <begin position="260"/>
        <end position="303"/>
    </location>
</feature>
<evidence type="ECO:0000256" key="3">
    <source>
        <dbReference type="SAM" id="Coils"/>
    </source>
</evidence>
<evidence type="ECO:0000256" key="2">
    <source>
        <dbReference type="ARBA" id="ARBA00023054"/>
    </source>
</evidence>
<dbReference type="Proteomes" id="UP000319004">
    <property type="component" value="Chromosome"/>
</dbReference>
<sequence length="351" mass="38390">MRQLFLAGAFAALGTGLLIIADQHQQSNSRPASLPELSPPVVTKTSVHAAGRIEGATENILIRPHFPGRIESVLVSRGTRVDKGQVLFRFESNRYEAQAGLASARLSAAHAKRMRLIAGARESEIEAAKQETVAAEARYESSRTRFDRASKLFSRNALSSQSLEDYRAEHDANLALMLAARERYRTIKADPRVADLMAADAEIASAEAQLEMAEIDLQRCSILAPCPAIVLAVDINPGEWISPEMPEPALELSNTERLRVVADVDERDALMVNLGQACEVTADAMPGQFFSGVVVEIEPRMEPKKIYGGWAGERNETHTRRVWIDLKTDVPLPIGLPVEVMISAASAMSPR</sequence>
<evidence type="ECO:0000259" key="5">
    <source>
        <dbReference type="Pfam" id="PF25954"/>
    </source>
</evidence>
<evidence type="ECO:0000313" key="6">
    <source>
        <dbReference type="EMBL" id="QDV43088.1"/>
    </source>
</evidence>
<dbReference type="KEGG" id="snep:Enr13x_29420"/>
<dbReference type="InterPro" id="IPR059052">
    <property type="entry name" value="HH_YbhG-like"/>
</dbReference>
<comment type="subcellular location">
    <subcellularLocation>
        <location evidence="1">Cell envelope</location>
    </subcellularLocation>
</comment>
<dbReference type="InterPro" id="IPR058792">
    <property type="entry name" value="Beta-barrel_RND_2"/>
</dbReference>
<name>A0A518HQL2_9BACT</name>
<feature type="domain" description="YbhG-like alpha-helical hairpin" evidence="4">
    <location>
        <begin position="93"/>
        <end position="218"/>
    </location>
</feature>
<dbReference type="InterPro" id="IPR050465">
    <property type="entry name" value="UPF0194_transport"/>
</dbReference>
<organism evidence="6 7">
    <name type="scientific">Stieleria neptunia</name>
    <dbReference type="NCBI Taxonomy" id="2527979"/>
    <lineage>
        <taxon>Bacteria</taxon>
        <taxon>Pseudomonadati</taxon>
        <taxon>Planctomycetota</taxon>
        <taxon>Planctomycetia</taxon>
        <taxon>Pirellulales</taxon>
        <taxon>Pirellulaceae</taxon>
        <taxon>Stieleria</taxon>
    </lineage>
</organism>
<evidence type="ECO:0000259" key="4">
    <source>
        <dbReference type="Pfam" id="PF25881"/>
    </source>
</evidence>
<protein>
    <submittedName>
        <fullName evidence="6">Inner membrane protein YiaV</fullName>
    </submittedName>
</protein>
<evidence type="ECO:0000256" key="1">
    <source>
        <dbReference type="ARBA" id="ARBA00004196"/>
    </source>
</evidence>
<dbReference type="GO" id="GO:0030313">
    <property type="term" value="C:cell envelope"/>
    <property type="evidence" value="ECO:0007669"/>
    <property type="project" value="UniProtKB-SubCell"/>
</dbReference>
<dbReference type="Gene3D" id="2.40.30.170">
    <property type="match status" value="1"/>
</dbReference>
<dbReference type="Pfam" id="PF25954">
    <property type="entry name" value="Beta-barrel_RND_2"/>
    <property type="match status" value="1"/>
</dbReference>
<dbReference type="Gene3D" id="1.10.287.470">
    <property type="entry name" value="Helix hairpin bin"/>
    <property type="match status" value="1"/>
</dbReference>
<dbReference type="AlphaFoldDB" id="A0A518HQL2"/>
<reference evidence="6 7" key="1">
    <citation type="submission" date="2019-03" db="EMBL/GenBank/DDBJ databases">
        <title>Deep-cultivation of Planctomycetes and their phenomic and genomic characterization uncovers novel biology.</title>
        <authorList>
            <person name="Wiegand S."/>
            <person name="Jogler M."/>
            <person name="Boedeker C."/>
            <person name="Pinto D."/>
            <person name="Vollmers J."/>
            <person name="Rivas-Marin E."/>
            <person name="Kohn T."/>
            <person name="Peeters S.H."/>
            <person name="Heuer A."/>
            <person name="Rast P."/>
            <person name="Oberbeckmann S."/>
            <person name="Bunk B."/>
            <person name="Jeske O."/>
            <person name="Meyerdierks A."/>
            <person name="Storesund J.E."/>
            <person name="Kallscheuer N."/>
            <person name="Luecker S."/>
            <person name="Lage O.M."/>
            <person name="Pohl T."/>
            <person name="Merkel B.J."/>
            <person name="Hornburger P."/>
            <person name="Mueller R.-W."/>
            <person name="Bruemmer F."/>
            <person name="Labrenz M."/>
            <person name="Spormann A.M."/>
            <person name="Op den Camp H."/>
            <person name="Overmann J."/>
            <person name="Amann R."/>
            <person name="Jetten M.S.M."/>
            <person name="Mascher T."/>
            <person name="Medema M.H."/>
            <person name="Devos D.P."/>
            <person name="Kaster A.-K."/>
            <person name="Ovreas L."/>
            <person name="Rohde M."/>
            <person name="Galperin M.Y."/>
            <person name="Jogler C."/>
        </authorList>
    </citation>
    <scope>NUCLEOTIDE SEQUENCE [LARGE SCALE GENOMIC DNA]</scope>
    <source>
        <strain evidence="6 7">Enr13</strain>
    </source>
</reference>
<evidence type="ECO:0000313" key="7">
    <source>
        <dbReference type="Proteomes" id="UP000319004"/>
    </source>
</evidence>
<dbReference type="EMBL" id="CP037423">
    <property type="protein sequence ID" value="QDV43088.1"/>
    <property type="molecule type" value="Genomic_DNA"/>
</dbReference>
<dbReference type="RefSeq" id="WP_145386933.1">
    <property type="nucleotide sequence ID" value="NZ_CP037423.1"/>
</dbReference>
<feature type="coiled-coil region" evidence="3">
    <location>
        <begin position="196"/>
        <end position="223"/>
    </location>
</feature>
<keyword evidence="7" id="KW-1185">Reference proteome</keyword>
<dbReference type="Pfam" id="PF25881">
    <property type="entry name" value="HH_YBHG"/>
    <property type="match status" value="1"/>
</dbReference>
<gene>
    <name evidence="6" type="primary">yiaV_1</name>
    <name evidence="6" type="ORF">Enr13x_29420</name>
</gene>
<accession>A0A518HQL2</accession>
<dbReference type="OrthoDB" id="272547at2"/>
<dbReference type="PANTHER" id="PTHR32347:SF27">
    <property type="entry name" value="RND EFFLUX PUMP MEMBRANE FUSION PROTEIN BARREL-SANDWICH DOMAIN-CONTAINING PROTEIN"/>
    <property type="match status" value="1"/>
</dbReference>
<dbReference type="PANTHER" id="PTHR32347">
    <property type="entry name" value="EFFLUX SYSTEM COMPONENT YKNX-RELATED"/>
    <property type="match status" value="1"/>
</dbReference>
<dbReference type="Gene3D" id="2.40.50.100">
    <property type="match status" value="1"/>
</dbReference>
<proteinExistence type="predicted"/>
<dbReference type="SUPFAM" id="SSF111369">
    <property type="entry name" value="HlyD-like secretion proteins"/>
    <property type="match status" value="2"/>
</dbReference>